<dbReference type="InterPro" id="IPR037119">
    <property type="entry name" value="Haem_oxidase_HugZ-like_sf"/>
</dbReference>
<reference evidence="2" key="1">
    <citation type="submission" date="2021-03" db="EMBL/GenBank/DDBJ databases">
        <authorList>
            <person name="Kanchanasin P."/>
            <person name="Saeng-In P."/>
            <person name="Phongsopitanun W."/>
            <person name="Yuki M."/>
            <person name="Kudo T."/>
            <person name="Ohkuma M."/>
            <person name="Tanasupawat S."/>
        </authorList>
    </citation>
    <scope>NUCLEOTIDE SEQUENCE</scope>
    <source>
        <strain evidence="2">GKU 128</strain>
    </source>
</reference>
<feature type="domain" description="DUF2470" evidence="1">
    <location>
        <begin position="16"/>
        <end position="90"/>
    </location>
</feature>
<name>A0A939PBM5_9ACTN</name>
<accession>A0A939PBM5</accession>
<organism evidence="2 3">
    <name type="scientific">Actinomadura barringtoniae</name>
    <dbReference type="NCBI Taxonomy" id="1427535"/>
    <lineage>
        <taxon>Bacteria</taxon>
        <taxon>Bacillati</taxon>
        <taxon>Actinomycetota</taxon>
        <taxon>Actinomycetes</taxon>
        <taxon>Streptosporangiales</taxon>
        <taxon>Thermomonosporaceae</taxon>
        <taxon>Actinomadura</taxon>
    </lineage>
</organism>
<sequence length="106" mass="11386">MAETAGVDPFTPDVVAQIMRHMNEDHAGDCRMICQALGGAPEAESAVMSGMDADGLDFVAVVGGSDVAVRVPFSERLTERLQVRREVVRMSDEARDVLGLAPRDGR</sequence>
<dbReference type="RefSeq" id="WP_208257727.1">
    <property type="nucleotide sequence ID" value="NZ_JAGEOJ010000009.1"/>
</dbReference>
<proteinExistence type="predicted"/>
<dbReference type="AlphaFoldDB" id="A0A939PBM5"/>
<protein>
    <submittedName>
        <fullName evidence="2">DUF2470 domain-containing protein</fullName>
    </submittedName>
</protein>
<dbReference type="Pfam" id="PF10615">
    <property type="entry name" value="DUF2470"/>
    <property type="match status" value="1"/>
</dbReference>
<evidence type="ECO:0000259" key="1">
    <source>
        <dbReference type="Pfam" id="PF10615"/>
    </source>
</evidence>
<dbReference type="SUPFAM" id="SSF50475">
    <property type="entry name" value="FMN-binding split barrel"/>
    <property type="match status" value="1"/>
</dbReference>
<gene>
    <name evidence="2" type="ORF">J4573_22210</name>
</gene>
<evidence type="ECO:0000313" key="2">
    <source>
        <dbReference type="EMBL" id="MBO2449832.1"/>
    </source>
</evidence>
<dbReference type="InterPro" id="IPR019595">
    <property type="entry name" value="DUF2470"/>
</dbReference>
<evidence type="ECO:0000313" key="3">
    <source>
        <dbReference type="Proteomes" id="UP000669179"/>
    </source>
</evidence>
<comment type="caution">
    <text evidence="2">The sequence shown here is derived from an EMBL/GenBank/DDBJ whole genome shotgun (WGS) entry which is preliminary data.</text>
</comment>
<dbReference type="EMBL" id="JAGEOJ010000009">
    <property type="protein sequence ID" value="MBO2449832.1"/>
    <property type="molecule type" value="Genomic_DNA"/>
</dbReference>
<keyword evidence="3" id="KW-1185">Reference proteome</keyword>
<dbReference type="Proteomes" id="UP000669179">
    <property type="component" value="Unassembled WGS sequence"/>
</dbReference>
<dbReference type="Gene3D" id="3.20.180.10">
    <property type="entry name" value="PNP-oxidase-like"/>
    <property type="match status" value="1"/>
</dbReference>